<feature type="transmembrane region" description="Helical" evidence="7">
    <location>
        <begin position="62"/>
        <end position="87"/>
    </location>
</feature>
<dbReference type="PROSITE" id="PS51751">
    <property type="entry name" value="EXPERA"/>
    <property type="match status" value="1"/>
</dbReference>
<comment type="subcellular location">
    <subcellularLocation>
        <location evidence="1">Endoplasmic reticulum membrane</location>
        <topology evidence="1">Multi-pass membrane protein</topology>
    </subcellularLocation>
</comment>
<name>A0A6D2KCT8_9BRAS</name>
<dbReference type="PANTHER" id="PTHR31204">
    <property type="entry name" value="SIGMA INTRACELLULAR RECEPTOR 2"/>
    <property type="match status" value="1"/>
</dbReference>
<keyword evidence="6 7" id="KW-0472">Membrane</keyword>
<dbReference type="AlphaFoldDB" id="A0A6D2KCT8"/>
<dbReference type="PANTHER" id="PTHR31204:SF1">
    <property type="entry name" value="SIGMA INTRACELLULAR RECEPTOR 2"/>
    <property type="match status" value="1"/>
</dbReference>
<feature type="domain" description="EXPERA" evidence="8">
    <location>
        <begin position="8"/>
        <end position="140"/>
    </location>
</feature>
<dbReference type="Pfam" id="PF05241">
    <property type="entry name" value="EBP"/>
    <property type="match status" value="1"/>
</dbReference>
<dbReference type="EMBL" id="CACVBM020001418">
    <property type="protein sequence ID" value="CAA7049556.1"/>
    <property type="molecule type" value="Genomic_DNA"/>
</dbReference>
<keyword evidence="4" id="KW-0256">Endoplasmic reticulum</keyword>
<keyword evidence="3 7" id="KW-0812">Transmembrane</keyword>
<evidence type="ECO:0000256" key="2">
    <source>
        <dbReference type="ARBA" id="ARBA00009096"/>
    </source>
</evidence>
<feature type="transmembrane region" description="Helical" evidence="7">
    <location>
        <begin position="99"/>
        <end position="119"/>
    </location>
</feature>
<evidence type="ECO:0000313" key="9">
    <source>
        <dbReference type="EMBL" id="CAA7049556.1"/>
    </source>
</evidence>
<dbReference type="GO" id="GO:0005789">
    <property type="term" value="C:endoplasmic reticulum membrane"/>
    <property type="evidence" value="ECO:0007669"/>
    <property type="project" value="UniProtKB-SubCell"/>
</dbReference>
<keyword evidence="5 7" id="KW-1133">Transmembrane helix</keyword>
<evidence type="ECO:0000256" key="7">
    <source>
        <dbReference type="PIRNR" id="PIRNR031032"/>
    </source>
</evidence>
<comment type="similarity">
    <text evidence="2">Belongs to the TMEM97/sigma-2 receptor family.</text>
</comment>
<sequence length="166" mass="18379">MEAFCKAIDAVLLIFYTIMAVGAPLIDFQIILPGAIFPTFLVDLYRSYTAEFGDYLLVEKPHFLVGFVWQELLFLWPLSVANLYAILARKSWFGTTSMLYGASLVSHMAAVLGDMIGSGKASDKMLMMYVPFLGFGVLALLRGLLSQSNNESGGKRPIVLARRKRA</sequence>
<comment type="caution">
    <text evidence="9">The sequence shown here is derived from an EMBL/GenBank/DDBJ whole genome shotgun (WGS) entry which is preliminary data.</text>
</comment>
<evidence type="ECO:0000259" key="8">
    <source>
        <dbReference type="PROSITE" id="PS51751"/>
    </source>
</evidence>
<gene>
    <name evidence="9" type="ORF">MERR_LOCUS36791</name>
</gene>
<accession>A0A6D2KCT8</accession>
<evidence type="ECO:0000256" key="3">
    <source>
        <dbReference type="ARBA" id="ARBA00022692"/>
    </source>
</evidence>
<keyword evidence="10" id="KW-1185">Reference proteome</keyword>
<feature type="transmembrane region" description="Helical" evidence="7">
    <location>
        <begin position="125"/>
        <end position="145"/>
    </location>
</feature>
<evidence type="ECO:0000313" key="10">
    <source>
        <dbReference type="Proteomes" id="UP000467841"/>
    </source>
</evidence>
<proteinExistence type="inferred from homology"/>
<dbReference type="InterPro" id="IPR016964">
    <property type="entry name" value="Sigma2_recept"/>
</dbReference>
<evidence type="ECO:0000256" key="6">
    <source>
        <dbReference type="ARBA" id="ARBA00023136"/>
    </source>
</evidence>
<protein>
    <recommendedName>
        <fullName evidence="8">EXPERA domain-containing protein</fullName>
    </recommendedName>
</protein>
<dbReference type="InterPro" id="IPR051987">
    <property type="entry name" value="Sigma-2_receptor-like"/>
</dbReference>
<dbReference type="Proteomes" id="UP000467841">
    <property type="component" value="Unassembled WGS sequence"/>
</dbReference>
<feature type="transmembrane region" description="Helical" evidence="7">
    <location>
        <begin position="12"/>
        <end position="42"/>
    </location>
</feature>
<evidence type="ECO:0000256" key="4">
    <source>
        <dbReference type="ARBA" id="ARBA00022824"/>
    </source>
</evidence>
<dbReference type="InterPro" id="IPR033118">
    <property type="entry name" value="EXPERA"/>
</dbReference>
<dbReference type="OrthoDB" id="433124at2759"/>
<dbReference type="PIRSF" id="PIRSF031032">
    <property type="entry name" value="TMP_97_prd"/>
    <property type="match status" value="1"/>
</dbReference>
<evidence type="ECO:0000256" key="5">
    <source>
        <dbReference type="ARBA" id="ARBA00022989"/>
    </source>
</evidence>
<evidence type="ECO:0000256" key="1">
    <source>
        <dbReference type="ARBA" id="ARBA00004477"/>
    </source>
</evidence>
<reference evidence="9" key="1">
    <citation type="submission" date="2020-01" db="EMBL/GenBank/DDBJ databases">
        <authorList>
            <person name="Mishra B."/>
        </authorList>
    </citation>
    <scope>NUCLEOTIDE SEQUENCE [LARGE SCALE GENOMIC DNA]</scope>
</reference>
<organism evidence="9 10">
    <name type="scientific">Microthlaspi erraticum</name>
    <dbReference type="NCBI Taxonomy" id="1685480"/>
    <lineage>
        <taxon>Eukaryota</taxon>
        <taxon>Viridiplantae</taxon>
        <taxon>Streptophyta</taxon>
        <taxon>Embryophyta</taxon>
        <taxon>Tracheophyta</taxon>
        <taxon>Spermatophyta</taxon>
        <taxon>Magnoliopsida</taxon>
        <taxon>eudicotyledons</taxon>
        <taxon>Gunneridae</taxon>
        <taxon>Pentapetalae</taxon>
        <taxon>rosids</taxon>
        <taxon>malvids</taxon>
        <taxon>Brassicales</taxon>
        <taxon>Brassicaceae</taxon>
        <taxon>Coluteocarpeae</taxon>
        <taxon>Microthlaspi</taxon>
    </lineage>
</organism>